<dbReference type="InterPro" id="IPR035976">
    <property type="entry name" value="Sushi/SCR/CCP_sf"/>
</dbReference>
<dbReference type="InterPro" id="IPR050350">
    <property type="entry name" value="Compl-Cell_Adhes-Reg"/>
</dbReference>
<keyword evidence="10" id="KW-1185">Reference proteome</keyword>
<dbReference type="EMBL" id="WAAF01011381">
    <property type="protein sequence ID" value="NXX45197.1"/>
    <property type="molecule type" value="Genomic_DNA"/>
</dbReference>
<dbReference type="Pfam" id="PF00084">
    <property type="entry name" value="Sushi"/>
    <property type="match status" value="9"/>
</dbReference>
<sequence length="641" mass="70833">AAFAPSIFLMELLSLGLCTAPPRLTSAELNEEFLHHTTFAPNSRVEYKCRPGYSRKKWISNVFVCEQNGRWKGSVEMCQPKICTNPGEPANGRLISAGQFHFGSAVNFTCNAGYRLVGNPQIHCVVIGESVGWDRDIPFCQAIPCLPPPKIANGEHNGVNKESFEYGTSVTYRCHNVRRGSAPFSLIGDASIVCTTIDNVNGVWSKPPPECKVVTCKHPSILNGRLLGGFRSSYGYQDTVFIECNFRYAMNGSRTSTCKEDGFWDPPLPLCQLSSCGDPPDVFNADKVRLAGNLFPVDTVITYQCKEGHQFSPGETIRQIKCQPDFTWSEAPHPCERIHCPHPAIGNGRLVNEWEKKEYYEFEDNLKVTCDDGYSFKDHPKTVVLRCLSDGSWDPPVPECTLESHCPKPDLAHGRELGGSRNYYKVGTQLWLKCDAGYVLRGQDSTTCQADGSWSPLPFCDKVCGPPPQISSGQHSGWGKEHFYGAEVTYSCAEGLSLIGNASIYCTSHDGVNLTWSGPAPQCKVVRCPSPVVERGRMVSQMVTFPYKATVRFTCEEGFALHGAAESQCLDDSSWHPPLPTCQPVRCARPSGEGFSLTHARKLWYEVNETLLLHCNLEGHPEQSFRSTCSATGTWVPPPTC</sequence>
<keyword evidence="1 6" id="KW-0768">Sushi</keyword>
<feature type="non-terminal residue" evidence="9">
    <location>
        <position position="1"/>
    </location>
</feature>
<feature type="domain" description="Sushi" evidence="8">
    <location>
        <begin position="463"/>
        <end position="525"/>
    </location>
</feature>
<dbReference type="Proteomes" id="UP000627253">
    <property type="component" value="Unassembled WGS sequence"/>
</dbReference>
<name>A0A852J2A1_9PICI</name>
<keyword evidence="3" id="KW-0677">Repeat</keyword>
<feature type="domain" description="Sushi" evidence="8">
    <location>
        <begin position="338"/>
        <end position="402"/>
    </location>
</feature>
<dbReference type="PANTHER" id="PTHR19325">
    <property type="entry name" value="COMPLEMENT COMPONENT-RELATED SUSHI DOMAIN-CONTAINING"/>
    <property type="match status" value="1"/>
</dbReference>
<dbReference type="PANTHER" id="PTHR19325:SF551">
    <property type="entry name" value="ZONA PELLUCIDA SPERM-BINDING PROTEIN 3 RECEPTOR"/>
    <property type="match status" value="1"/>
</dbReference>
<feature type="non-terminal residue" evidence="9">
    <location>
        <position position="641"/>
    </location>
</feature>
<evidence type="ECO:0000256" key="5">
    <source>
        <dbReference type="ARBA" id="ARBA00023180"/>
    </source>
</evidence>
<feature type="domain" description="Sushi" evidence="8">
    <location>
        <begin position="585"/>
        <end position="641"/>
    </location>
</feature>
<feature type="domain" description="Sushi" evidence="8">
    <location>
        <begin position="214"/>
        <end position="273"/>
    </location>
</feature>
<protein>
    <submittedName>
        <fullName evidence="9">CR2 protein</fullName>
    </submittedName>
</protein>
<dbReference type="OrthoDB" id="8961654at2759"/>
<keyword evidence="5" id="KW-0325">Glycoprotein</keyword>
<dbReference type="FunFam" id="2.10.70.10:FF:000055">
    <property type="entry name" value="Complement decay-accelerating factor, GPI-anchored"/>
    <property type="match status" value="1"/>
</dbReference>
<feature type="domain" description="Sushi" evidence="8">
    <location>
        <begin position="404"/>
        <end position="462"/>
    </location>
</feature>
<reference evidence="9" key="1">
    <citation type="submission" date="2020-02" db="EMBL/GenBank/DDBJ databases">
        <title>Bird 10,000 Genomes (B10K) Project - Family phase.</title>
        <authorList>
            <person name="Zhang G."/>
        </authorList>
    </citation>
    <scope>NUCLEOTIDE SEQUENCE</scope>
    <source>
        <strain evidence="9">B10K-DU-002-37</strain>
        <tissue evidence="9">Muscle</tissue>
    </source>
</reference>
<evidence type="ECO:0000256" key="4">
    <source>
        <dbReference type="ARBA" id="ARBA00023157"/>
    </source>
</evidence>
<dbReference type="SMART" id="SM00032">
    <property type="entry name" value="CCP"/>
    <property type="match status" value="10"/>
</dbReference>
<dbReference type="FunFam" id="2.10.70.10:FF:000014">
    <property type="entry name" value="Membrane cofactor protein"/>
    <property type="match status" value="2"/>
</dbReference>
<feature type="domain" description="Sushi" evidence="8">
    <location>
        <begin position="274"/>
        <end position="337"/>
    </location>
</feature>
<accession>A0A852J2A1</accession>
<dbReference type="SUPFAM" id="SSF57535">
    <property type="entry name" value="Complement control module/SCR domain"/>
    <property type="match status" value="10"/>
</dbReference>
<proteinExistence type="predicted"/>
<evidence type="ECO:0000313" key="9">
    <source>
        <dbReference type="EMBL" id="NXX45197.1"/>
    </source>
</evidence>
<dbReference type="AlphaFoldDB" id="A0A852J2A1"/>
<comment type="caution">
    <text evidence="6">Lacks conserved residue(s) required for the propagation of feature annotation.</text>
</comment>
<evidence type="ECO:0000256" key="7">
    <source>
        <dbReference type="SAM" id="SignalP"/>
    </source>
</evidence>
<feature type="disulfide bond" evidence="6">
    <location>
        <begin position="244"/>
        <end position="271"/>
    </location>
</feature>
<organism evidence="9 10">
    <name type="scientific">Tricholaema leucomelas</name>
    <name type="common">pied barbet</name>
    <dbReference type="NCBI Taxonomy" id="240729"/>
    <lineage>
        <taxon>Eukaryota</taxon>
        <taxon>Metazoa</taxon>
        <taxon>Chordata</taxon>
        <taxon>Craniata</taxon>
        <taxon>Vertebrata</taxon>
        <taxon>Euteleostomi</taxon>
        <taxon>Archelosauria</taxon>
        <taxon>Archosauria</taxon>
        <taxon>Dinosauria</taxon>
        <taxon>Saurischia</taxon>
        <taxon>Theropoda</taxon>
        <taxon>Coelurosauria</taxon>
        <taxon>Aves</taxon>
        <taxon>Neognathae</taxon>
        <taxon>Neoaves</taxon>
        <taxon>Telluraves</taxon>
        <taxon>Coraciimorphae</taxon>
        <taxon>Piciformes</taxon>
        <taxon>Lybiidae</taxon>
        <taxon>Tricholaema lacrymosa</taxon>
    </lineage>
</organism>
<feature type="domain" description="Sushi" evidence="8">
    <location>
        <begin position="143"/>
        <end position="213"/>
    </location>
</feature>
<dbReference type="InterPro" id="IPR000436">
    <property type="entry name" value="Sushi_SCR_CCP_dom"/>
</dbReference>
<feature type="chain" id="PRO_5033068099" evidence="7">
    <location>
        <begin position="28"/>
        <end position="641"/>
    </location>
</feature>
<keyword evidence="4 6" id="KW-1015">Disulfide bond</keyword>
<evidence type="ECO:0000256" key="2">
    <source>
        <dbReference type="ARBA" id="ARBA00022729"/>
    </source>
</evidence>
<evidence type="ECO:0000313" key="10">
    <source>
        <dbReference type="Proteomes" id="UP000627253"/>
    </source>
</evidence>
<feature type="domain" description="Sushi" evidence="8">
    <location>
        <begin position="526"/>
        <end position="584"/>
    </location>
</feature>
<evidence type="ECO:0000256" key="3">
    <source>
        <dbReference type="ARBA" id="ARBA00022737"/>
    </source>
</evidence>
<evidence type="ECO:0000256" key="1">
    <source>
        <dbReference type="ARBA" id="ARBA00022659"/>
    </source>
</evidence>
<evidence type="ECO:0000259" key="8">
    <source>
        <dbReference type="PROSITE" id="PS50923"/>
    </source>
</evidence>
<evidence type="ECO:0000256" key="6">
    <source>
        <dbReference type="PROSITE-ProRule" id="PRU00302"/>
    </source>
</evidence>
<gene>
    <name evidence="9" type="primary">Cr2_0</name>
    <name evidence="9" type="ORF">TRILEU_R11489</name>
</gene>
<dbReference type="Gene3D" id="2.10.70.10">
    <property type="entry name" value="Complement Module, domain 1"/>
    <property type="match status" value="10"/>
</dbReference>
<feature type="signal peptide" evidence="7">
    <location>
        <begin position="1"/>
        <end position="27"/>
    </location>
</feature>
<comment type="caution">
    <text evidence="9">The sequence shown here is derived from an EMBL/GenBank/DDBJ whole genome shotgun (WGS) entry which is preliminary data.</text>
</comment>
<dbReference type="CDD" id="cd00033">
    <property type="entry name" value="CCP"/>
    <property type="match status" value="9"/>
</dbReference>
<feature type="domain" description="Sushi" evidence="8">
    <location>
        <begin position="81"/>
        <end position="142"/>
    </location>
</feature>
<feature type="disulfide bond" evidence="6">
    <location>
        <begin position="555"/>
        <end position="582"/>
    </location>
</feature>
<dbReference type="PROSITE" id="PS50923">
    <property type="entry name" value="SUSHI"/>
    <property type="match status" value="10"/>
</dbReference>
<feature type="domain" description="Sushi" evidence="8">
    <location>
        <begin position="16"/>
        <end position="80"/>
    </location>
</feature>
<keyword evidence="2 7" id="KW-0732">Signal</keyword>